<dbReference type="GO" id="GO:0005783">
    <property type="term" value="C:endoplasmic reticulum"/>
    <property type="evidence" value="ECO:0007669"/>
    <property type="project" value="TreeGrafter"/>
</dbReference>
<feature type="compositionally biased region" description="Low complexity" evidence="1">
    <location>
        <begin position="40"/>
        <end position="57"/>
    </location>
</feature>
<dbReference type="InterPro" id="IPR036249">
    <property type="entry name" value="Thioredoxin-like_sf"/>
</dbReference>
<dbReference type="AlphaFoldDB" id="A0AAD6UBX8"/>
<dbReference type="GO" id="GO:0003756">
    <property type="term" value="F:protein disulfide isomerase activity"/>
    <property type="evidence" value="ECO:0007669"/>
    <property type="project" value="TreeGrafter"/>
</dbReference>
<proteinExistence type="predicted"/>
<evidence type="ECO:0000259" key="2">
    <source>
        <dbReference type="Pfam" id="PF00085"/>
    </source>
</evidence>
<accession>A0AAD6UBX8</accession>
<dbReference type="GO" id="GO:0006457">
    <property type="term" value="P:protein folding"/>
    <property type="evidence" value="ECO:0007669"/>
    <property type="project" value="TreeGrafter"/>
</dbReference>
<dbReference type="Gene3D" id="3.40.30.10">
    <property type="entry name" value="Glutaredoxin"/>
    <property type="match status" value="2"/>
</dbReference>
<feature type="domain" description="Thioredoxin" evidence="2">
    <location>
        <begin position="174"/>
        <end position="227"/>
    </location>
</feature>
<dbReference type="Pfam" id="PF00085">
    <property type="entry name" value="Thioredoxin"/>
    <property type="match status" value="2"/>
</dbReference>
<evidence type="ECO:0000313" key="3">
    <source>
        <dbReference type="EMBL" id="KAJ7092822.1"/>
    </source>
</evidence>
<evidence type="ECO:0000256" key="1">
    <source>
        <dbReference type="SAM" id="MobiDB-lite"/>
    </source>
</evidence>
<gene>
    <name evidence="3" type="ORF">B0H15DRAFT_947646</name>
</gene>
<protein>
    <recommendedName>
        <fullName evidence="2">Thioredoxin domain-containing protein</fullName>
    </recommendedName>
</protein>
<feature type="compositionally biased region" description="Basic and acidic residues" evidence="1">
    <location>
        <begin position="1"/>
        <end position="10"/>
    </location>
</feature>
<organism evidence="3 4">
    <name type="scientific">Mycena belliarum</name>
    <dbReference type="NCBI Taxonomy" id="1033014"/>
    <lineage>
        <taxon>Eukaryota</taxon>
        <taxon>Fungi</taxon>
        <taxon>Dikarya</taxon>
        <taxon>Basidiomycota</taxon>
        <taxon>Agaricomycotina</taxon>
        <taxon>Agaricomycetes</taxon>
        <taxon>Agaricomycetidae</taxon>
        <taxon>Agaricales</taxon>
        <taxon>Marasmiineae</taxon>
        <taxon>Mycenaceae</taxon>
        <taxon>Mycena</taxon>
    </lineage>
</organism>
<feature type="region of interest" description="Disordered" evidence="1">
    <location>
        <begin position="1"/>
        <end position="57"/>
    </location>
</feature>
<comment type="caution">
    <text evidence="3">The sequence shown here is derived from an EMBL/GenBank/DDBJ whole genome shotgun (WGS) entry which is preliminary data.</text>
</comment>
<keyword evidence="4" id="KW-1185">Reference proteome</keyword>
<dbReference type="InterPro" id="IPR051063">
    <property type="entry name" value="PDI"/>
</dbReference>
<dbReference type="Proteomes" id="UP001222325">
    <property type="component" value="Unassembled WGS sequence"/>
</dbReference>
<reference evidence="3" key="1">
    <citation type="submission" date="2023-03" db="EMBL/GenBank/DDBJ databases">
        <title>Massive genome expansion in bonnet fungi (Mycena s.s.) driven by repeated elements and novel gene families across ecological guilds.</title>
        <authorList>
            <consortium name="Lawrence Berkeley National Laboratory"/>
            <person name="Harder C.B."/>
            <person name="Miyauchi S."/>
            <person name="Viragh M."/>
            <person name="Kuo A."/>
            <person name="Thoen E."/>
            <person name="Andreopoulos B."/>
            <person name="Lu D."/>
            <person name="Skrede I."/>
            <person name="Drula E."/>
            <person name="Henrissat B."/>
            <person name="Morin E."/>
            <person name="Kohler A."/>
            <person name="Barry K."/>
            <person name="LaButti K."/>
            <person name="Morin E."/>
            <person name="Salamov A."/>
            <person name="Lipzen A."/>
            <person name="Mereny Z."/>
            <person name="Hegedus B."/>
            <person name="Baldrian P."/>
            <person name="Stursova M."/>
            <person name="Weitz H."/>
            <person name="Taylor A."/>
            <person name="Grigoriev I.V."/>
            <person name="Nagy L.G."/>
            <person name="Martin F."/>
            <person name="Kauserud H."/>
        </authorList>
    </citation>
    <scope>NUCLEOTIDE SEQUENCE</scope>
    <source>
        <strain evidence="3">CBHHK173m</strain>
    </source>
</reference>
<feature type="domain" description="Thioredoxin" evidence="2">
    <location>
        <begin position="289"/>
        <end position="313"/>
    </location>
</feature>
<dbReference type="EMBL" id="JARJCN010000017">
    <property type="protein sequence ID" value="KAJ7092822.1"/>
    <property type="molecule type" value="Genomic_DNA"/>
</dbReference>
<dbReference type="SUPFAM" id="SSF52833">
    <property type="entry name" value="Thioredoxin-like"/>
    <property type="match status" value="2"/>
</dbReference>
<dbReference type="PANTHER" id="PTHR45672">
    <property type="entry name" value="PROTEIN DISULFIDE-ISOMERASE C17H9.14C-RELATED"/>
    <property type="match status" value="1"/>
</dbReference>
<evidence type="ECO:0000313" key="4">
    <source>
        <dbReference type="Proteomes" id="UP001222325"/>
    </source>
</evidence>
<name>A0AAD6UBX8_9AGAR</name>
<sequence length="465" mass="50975">MLSHIMHQDPFHSPATGPSQPPPTHTRKTHLSSADPTANPVTPTTGHHTHTSAPASSAYRSVAPGVLYSVAVNVESASTGTRESVGCYINERVQVSHPPRMTLHRVLKSTSACCTLAASFATLHYLRAPQIFAGAAMTYDSYQNKALGALIPMPHLSCGADKLSANKLAHVMRSNFAPWCGHYKTLAPVYKQLADVYVHVKDKDIIAKVNADGEGKPLGSKYGVTGFRMVGSVRTQMSRTKAAGTLTHRRASLRTGELAGVKSNIKPPPPPETLIFAYTPSTRWCWWVEKDVLVSFTAPWCSHCKSMKPTYEKGKLRALAFLRPPELLFQPRTLFKPESNCMVTKVDRNDKKIQSSHNMWYAVVYRIKQPLPEFDALARKFFVATGNVHDLSFKDAAALVATAGAVSSHYLHVMEKLVTGTEGSLEKETKQSTTLATPFELAAPLRADVYISNSPPPLPYPLFRA</sequence>
<dbReference type="PANTHER" id="PTHR45672:SF11">
    <property type="entry name" value="PROTEIN DISULFIDE-ISOMERASE C17H9.14C"/>
    <property type="match status" value="1"/>
</dbReference>
<dbReference type="InterPro" id="IPR013766">
    <property type="entry name" value="Thioredoxin_domain"/>
</dbReference>